<dbReference type="InterPro" id="IPR036910">
    <property type="entry name" value="HMG_box_dom_sf"/>
</dbReference>
<dbReference type="PROSITE" id="PS50118">
    <property type="entry name" value="HMG_BOX_2"/>
    <property type="match status" value="1"/>
</dbReference>
<feature type="domain" description="HMG box" evidence="4">
    <location>
        <begin position="12"/>
        <end position="80"/>
    </location>
</feature>
<dbReference type="InterPro" id="IPR009071">
    <property type="entry name" value="HMG_box_dom"/>
</dbReference>
<dbReference type="OrthoDB" id="6247875at2759"/>
<evidence type="ECO:0000313" key="6">
    <source>
        <dbReference type="Proteomes" id="UP000789396"/>
    </source>
</evidence>
<proteinExistence type="predicted"/>
<keyword evidence="6" id="KW-1185">Reference proteome</keyword>
<organism evidence="5 6">
    <name type="scientific">Racocetra fulgida</name>
    <dbReference type="NCBI Taxonomy" id="60492"/>
    <lineage>
        <taxon>Eukaryota</taxon>
        <taxon>Fungi</taxon>
        <taxon>Fungi incertae sedis</taxon>
        <taxon>Mucoromycota</taxon>
        <taxon>Glomeromycotina</taxon>
        <taxon>Glomeromycetes</taxon>
        <taxon>Diversisporales</taxon>
        <taxon>Gigasporaceae</taxon>
        <taxon>Racocetra</taxon>
    </lineage>
</organism>
<accession>A0A9N9A1H0</accession>
<dbReference type="SUPFAM" id="SSF47095">
    <property type="entry name" value="HMG-box"/>
    <property type="match status" value="1"/>
</dbReference>
<dbReference type="GO" id="GO:0005634">
    <property type="term" value="C:nucleus"/>
    <property type="evidence" value="ECO:0007669"/>
    <property type="project" value="UniProtKB-UniRule"/>
</dbReference>
<dbReference type="Proteomes" id="UP000789396">
    <property type="component" value="Unassembled WGS sequence"/>
</dbReference>
<comment type="caution">
    <text evidence="5">The sequence shown here is derived from an EMBL/GenBank/DDBJ whole genome shotgun (WGS) entry which is preliminary data.</text>
</comment>
<dbReference type="SMART" id="SM00398">
    <property type="entry name" value="HMG"/>
    <property type="match status" value="1"/>
</dbReference>
<dbReference type="PANTHER" id="PTHR10270:SF161">
    <property type="entry name" value="SEX-DETERMINING REGION Y PROTEIN"/>
    <property type="match status" value="1"/>
</dbReference>
<evidence type="ECO:0000313" key="5">
    <source>
        <dbReference type="EMBL" id="CAG8514316.1"/>
    </source>
</evidence>
<dbReference type="GO" id="GO:0000978">
    <property type="term" value="F:RNA polymerase II cis-regulatory region sequence-specific DNA binding"/>
    <property type="evidence" value="ECO:0007669"/>
    <property type="project" value="TreeGrafter"/>
</dbReference>
<evidence type="ECO:0000256" key="1">
    <source>
        <dbReference type="ARBA" id="ARBA00023125"/>
    </source>
</evidence>
<dbReference type="AlphaFoldDB" id="A0A9N9A1H0"/>
<dbReference type="GO" id="GO:0030154">
    <property type="term" value="P:cell differentiation"/>
    <property type="evidence" value="ECO:0007669"/>
    <property type="project" value="TreeGrafter"/>
</dbReference>
<dbReference type="Gene3D" id="1.10.30.10">
    <property type="entry name" value="High mobility group box domain"/>
    <property type="match status" value="1"/>
</dbReference>
<keyword evidence="1 3" id="KW-0238">DNA-binding</keyword>
<feature type="non-terminal residue" evidence="5">
    <location>
        <position position="1"/>
    </location>
</feature>
<dbReference type="EMBL" id="CAJVPZ010002506">
    <property type="protein sequence ID" value="CAG8514316.1"/>
    <property type="molecule type" value="Genomic_DNA"/>
</dbReference>
<keyword evidence="2" id="KW-0804">Transcription</keyword>
<sequence>TNFRKNPYSSSPPRPQNAFVLFRRDFSAKLKLKEMKMNNGDVSRLASEEWSKQPKEVLRFFEFLENLAKDRHKKIYPDYSYSPKRKSKSKNDTCRKNNEVTSETFLFKSINEADRNFSESLSFNAQGTCNDIKLNTDYSDFTTNNSLSERERTLDFSEYIYFDPQNHNLEKKYLEYNNPKCNNSEYNNSECNNPEYNNPECNNLELVISN</sequence>
<dbReference type="CDD" id="cd01389">
    <property type="entry name" value="HMG-box_ROX1-like"/>
    <property type="match status" value="1"/>
</dbReference>
<protein>
    <submittedName>
        <fullName evidence="5">2058_t:CDS:1</fullName>
    </submittedName>
</protein>
<dbReference type="Pfam" id="PF00505">
    <property type="entry name" value="HMG_box"/>
    <property type="match status" value="1"/>
</dbReference>
<evidence type="ECO:0000256" key="2">
    <source>
        <dbReference type="ARBA" id="ARBA00023163"/>
    </source>
</evidence>
<gene>
    <name evidence="5" type="ORF">RFULGI_LOCUS3045</name>
</gene>
<dbReference type="InterPro" id="IPR050140">
    <property type="entry name" value="SRY-related_HMG-box_TF-like"/>
</dbReference>
<feature type="DNA-binding region" description="HMG box" evidence="3">
    <location>
        <begin position="12"/>
        <end position="80"/>
    </location>
</feature>
<evidence type="ECO:0000259" key="4">
    <source>
        <dbReference type="PROSITE" id="PS50118"/>
    </source>
</evidence>
<name>A0A9N9A1H0_9GLOM</name>
<dbReference type="PANTHER" id="PTHR10270">
    <property type="entry name" value="SOX TRANSCRIPTION FACTOR"/>
    <property type="match status" value="1"/>
</dbReference>
<dbReference type="GO" id="GO:0001228">
    <property type="term" value="F:DNA-binding transcription activator activity, RNA polymerase II-specific"/>
    <property type="evidence" value="ECO:0007669"/>
    <property type="project" value="TreeGrafter"/>
</dbReference>
<evidence type="ECO:0000256" key="3">
    <source>
        <dbReference type="PROSITE-ProRule" id="PRU00267"/>
    </source>
</evidence>
<keyword evidence="3" id="KW-0539">Nucleus</keyword>
<reference evidence="5" key="1">
    <citation type="submission" date="2021-06" db="EMBL/GenBank/DDBJ databases">
        <authorList>
            <person name="Kallberg Y."/>
            <person name="Tangrot J."/>
            <person name="Rosling A."/>
        </authorList>
    </citation>
    <scope>NUCLEOTIDE SEQUENCE</scope>
    <source>
        <strain evidence="5">IN212</strain>
    </source>
</reference>